<name>A0A0N9PAY2_9VIRU</name>
<evidence type="ECO:0000313" key="2">
    <source>
        <dbReference type="Proteomes" id="UP000202536"/>
    </source>
</evidence>
<dbReference type="KEGG" id="vg:26637887"/>
<dbReference type="RefSeq" id="YP_009211319.1">
    <property type="nucleotide sequence ID" value="NC_028938.1"/>
</dbReference>
<evidence type="ECO:0000313" key="1">
    <source>
        <dbReference type="EMBL" id="ALG96797.1"/>
    </source>
</evidence>
<accession>A0A0N9PAY2</accession>
<sequence>MEYLYKLNDEMLDLTNYFFSSEINVNTLRDKLTEIDYTLTLLIKESYGKVKEMLINAQIFLETIIANLSGELSEAVDQSLVGLRKVFDIIDQAYFTHNQNI</sequence>
<proteinExistence type="predicted"/>
<dbReference type="EMBL" id="KP282673">
    <property type="protein sequence ID" value="ALG96797.1"/>
    <property type="molecule type" value="Genomic_DNA"/>
</dbReference>
<dbReference type="GeneID" id="26637887"/>
<reference evidence="1 2" key="1">
    <citation type="journal article" date="2015" name="Environ. Microbiol.">
        <title>Novel viral genomes identified from six metagenomes reveal wide distribution of archaeal viruses and high viral diversity in terrestrial hot springs.</title>
        <authorList>
            <person name="Gudbergsdottir S.R."/>
            <person name="Menzel P."/>
            <person name="Krogh A."/>
            <person name="Young M."/>
            <person name="Peng X."/>
        </authorList>
    </citation>
    <scope>NUCLEOTIDE SEQUENCE [LARGE SCALE GENOMIC DNA]</scope>
    <source>
        <strain evidence="1 2">ABV2</strain>
    </source>
</reference>
<protein>
    <submittedName>
        <fullName evidence="1">Uncharacterized protein</fullName>
    </submittedName>
</protein>
<organism evidence="1 2">
    <name type="scientific">Acidianus bottle-shaped virus 2 strain ABV2</name>
    <dbReference type="NCBI Taxonomy" id="1732173"/>
    <lineage>
        <taxon>Viruses</taxon>
        <taxon>Viruses incertae sedis</taxon>
        <taxon>Ampullaviridae</taxon>
        <taxon>Bottigliavirus</taxon>
        <taxon>Bottigliavirus puteoliense</taxon>
        <taxon>Bottigliavirus ABV2</taxon>
    </lineage>
</organism>
<dbReference type="Proteomes" id="UP000202536">
    <property type="component" value="Segment"/>
</dbReference>
<keyword evidence="2" id="KW-1185">Reference proteome</keyword>